<dbReference type="AlphaFoldDB" id="A0A7E4V5U0"/>
<evidence type="ECO:0000313" key="2">
    <source>
        <dbReference type="WBParaSite" id="Pan_g16942.t1"/>
    </source>
</evidence>
<name>A0A7E4V5U0_PANRE</name>
<reference evidence="2" key="2">
    <citation type="submission" date="2020-10" db="UniProtKB">
        <authorList>
            <consortium name="WormBaseParasite"/>
        </authorList>
    </citation>
    <scope>IDENTIFICATION</scope>
</reference>
<protein>
    <submittedName>
        <fullName evidence="2">Uncharacterized protein</fullName>
    </submittedName>
</protein>
<dbReference type="Proteomes" id="UP000492821">
    <property type="component" value="Unassembled WGS sequence"/>
</dbReference>
<dbReference type="WBParaSite" id="Pan_g16942.t1">
    <property type="protein sequence ID" value="Pan_g16942.t1"/>
    <property type="gene ID" value="Pan_g16942"/>
</dbReference>
<sequence length="204" mass="22978">MNVGLTLDLKPAPSVSEMAECLEDQHDADSDRAMDSCNFLREQFDIFKHDYREAFDNHGHETLANLTLSPALKKDVVNSLRRLQRAKVVIDNSSTNISPTDRKFVASLSEKIHAIEEELERVVRGKTEFSASNVSLPEFDADAISALFGNQDPHIKETPANNAVEELCDFNKQFTEKVNEVLGAAELLLNEYTEFETYVKNNTQ</sequence>
<proteinExistence type="predicted"/>
<organism evidence="1 2">
    <name type="scientific">Panagrellus redivivus</name>
    <name type="common">Microworm</name>
    <dbReference type="NCBI Taxonomy" id="6233"/>
    <lineage>
        <taxon>Eukaryota</taxon>
        <taxon>Metazoa</taxon>
        <taxon>Ecdysozoa</taxon>
        <taxon>Nematoda</taxon>
        <taxon>Chromadorea</taxon>
        <taxon>Rhabditida</taxon>
        <taxon>Tylenchina</taxon>
        <taxon>Panagrolaimomorpha</taxon>
        <taxon>Panagrolaimoidea</taxon>
        <taxon>Panagrolaimidae</taxon>
        <taxon>Panagrellus</taxon>
    </lineage>
</organism>
<accession>A0A7E4V5U0</accession>
<reference evidence="1" key="1">
    <citation type="journal article" date="2013" name="Genetics">
        <title>The draft genome and transcriptome of Panagrellus redivivus are shaped by the harsh demands of a free-living lifestyle.</title>
        <authorList>
            <person name="Srinivasan J."/>
            <person name="Dillman A.R."/>
            <person name="Macchietto M.G."/>
            <person name="Heikkinen L."/>
            <person name="Lakso M."/>
            <person name="Fracchia K.M."/>
            <person name="Antoshechkin I."/>
            <person name="Mortazavi A."/>
            <person name="Wong G."/>
            <person name="Sternberg P.W."/>
        </authorList>
    </citation>
    <scope>NUCLEOTIDE SEQUENCE [LARGE SCALE GENOMIC DNA]</scope>
    <source>
        <strain evidence="1">MT8872</strain>
    </source>
</reference>
<keyword evidence="1" id="KW-1185">Reference proteome</keyword>
<evidence type="ECO:0000313" key="1">
    <source>
        <dbReference type="Proteomes" id="UP000492821"/>
    </source>
</evidence>